<reference evidence="2 3" key="1">
    <citation type="submission" date="2024-02" db="EMBL/GenBank/DDBJ databases">
        <authorList>
            <person name="Chen Y."/>
            <person name="Shah S."/>
            <person name="Dougan E. K."/>
            <person name="Thang M."/>
            <person name="Chan C."/>
        </authorList>
    </citation>
    <scope>NUCLEOTIDE SEQUENCE [LARGE SCALE GENOMIC DNA]</scope>
</reference>
<protein>
    <submittedName>
        <fullName evidence="2">Uncharacterized protein</fullName>
    </submittedName>
</protein>
<evidence type="ECO:0000256" key="1">
    <source>
        <dbReference type="SAM" id="MobiDB-lite"/>
    </source>
</evidence>
<dbReference type="Proteomes" id="UP001642484">
    <property type="component" value="Unassembled WGS sequence"/>
</dbReference>
<feature type="region of interest" description="Disordered" evidence="1">
    <location>
        <begin position="78"/>
        <end position="99"/>
    </location>
</feature>
<evidence type="ECO:0000313" key="3">
    <source>
        <dbReference type="Proteomes" id="UP001642484"/>
    </source>
</evidence>
<gene>
    <name evidence="2" type="ORF">CCMP2556_LOCUS36917</name>
</gene>
<dbReference type="EMBL" id="CAXAMN010023062">
    <property type="protein sequence ID" value="CAK9074976.1"/>
    <property type="molecule type" value="Genomic_DNA"/>
</dbReference>
<sequence length="99" mass="10391">MIKETRFAPTGVIYSQASGHTKGPYKIGGLEKAPKTGEHPFEALQAGAFKTQALKDQGVLNARPSQFAATVKSFQGPPTVKPTGAIGDALESLDSTAFE</sequence>
<proteinExistence type="predicted"/>
<keyword evidence="3" id="KW-1185">Reference proteome</keyword>
<name>A0ABP0PH82_9DINO</name>
<accession>A0ABP0PH82</accession>
<comment type="caution">
    <text evidence="2">The sequence shown here is derived from an EMBL/GenBank/DDBJ whole genome shotgun (WGS) entry which is preliminary data.</text>
</comment>
<evidence type="ECO:0000313" key="2">
    <source>
        <dbReference type="EMBL" id="CAK9074976.1"/>
    </source>
</evidence>
<organism evidence="2 3">
    <name type="scientific">Durusdinium trenchii</name>
    <dbReference type="NCBI Taxonomy" id="1381693"/>
    <lineage>
        <taxon>Eukaryota</taxon>
        <taxon>Sar</taxon>
        <taxon>Alveolata</taxon>
        <taxon>Dinophyceae</taxon>
        <taxon>Suessiales</taxon>
        <taxon>Symbiodiniaceae</taxon>
        <taxon>Durusdinium</taxon>
    </lineage>
</organism>